<evidence type="ECO:0000313" key="2">
    <source>
        <dbReference type="Proteomes" id="UP000317332"/>
    </source>
</evidence>
<dbReference type="EMBL" id="VHIQ01000001">
    <property type="protein sequence ID" value="TPV35937.1"/>
    <property type="molecule type" value="Genomic_DNA"/>
</dbReference>
<dbReference type="AlphaFoldDB" id="A0A506PRM1"/>
<proteinExistence type="predicted"/>
<accession>A0A506PRM1</accession>
<dbReference type="OrthoDB" id="838530at2"/>
<protein>
    <submittedName>
        <fullName evidence="1">Uncharacterized protein</fullName>
    </submittedName>
</protein>
<organism evidence="1 2">
    <name type="scientific">Paucihalobacter ruber</name>
    <dbReference type="NCBI Taxonomy" id="2567861"/>
    <lineage>
        <taxon>Bacteria</taxon>
        <taxon>Pseudomonadati</taxon>
        <taxon>Bacteroidota</taxon>
        <taxon>Flavobacteriia</taxon>
        <taxon>Flavobacteriales</taxon>
        <taxon>Flavobacteriaceae</taxon>
        <taxon>Paucihalobacter</taxon>
    </lineage>
</organism>
<name>A0A506PRM1_9FLAO</name>
<comment type="caution">
    <text evidence="1">The sequence shown here is derived from an EMBL/GenBank/DDBJ whole genome shotgun (WGS) entry which is preliminary data.</text>
</comment>
<keyword evidence="2" id="KW-1185">Reference proteome</keyword>
<gene>
    <name evidence="1" type="ORF">FJ651_03185</name>
</gene>
<reference evidence="1 2" key="1">
    <citation type="submission" date="2019-06" db="EMBL/GenBank/DDBJ databases">
        <title>Flavobacteriaceae Paucihalobacterium erythroidium CWB-1, complete genome.</title>
        <authorList>
            <person name="Wu S."/>
        </authorList>
    </citation>
    <scope>NUCLEOTIDE SEQUENCE [LARGE SCALE GENOMIC DNA]</scope>
    <source>
        <strain evidence="1 2">CWB-1</strain>
    </source>
</reference>
<sequence>MKLINSLVAITFVLIFLGITKGEYVQFEKPAQNTIETYFLKAKVNGKWVEYNKNEQLSASFGLYIDNVHDGVLSASNIDDNDYSVTNSISIIIRQTGKIGVGSYSGGKQFEYGFKGVTLAFMDVSQSAMYMTDVDNPESFLKINQLTNTHVKGTFSGVVINPVNRQKVSVTEGEFYIKSAHY</sequence>
<evidence type="ECO:0000313" key="1">
    <source>
        <dbReference type="EMBL" id="TPV35937.1"/>
    </source>
</evidence>
<dbReference type="RefSeq" id="WP_140988947.1">
    <property type="nucleotide sequence ID" value="NZ_VHIQ01000001.1"/>
</dbReference>
<dbReference type="Proteomes" id="UP000317332">
    <property type="component" value="Unassembled WGS sequence"/>
</dbReference>